<protein>
    <submittedName>
        <fullName evidence="1">Uncharacterized protein</fullName>
    </submittedName>
</protein>
<organism evidence="1 2">
    <name type="scientific">Phaseolus angularis</name>
    <name type="common">Azuki bean</name>
    <name type="synonym">Vigna angularis</name>
    <dbReference type="NCBI Taxonomy" id="3914"/>
    <lineage>
        <taxon>Eukaryota</taxon>
        <taxon>Viridiplantae</taxon>
        <taxon>Streptophyta</taxon>
        <taxon>Embryophyta</taxon>
        <taxon>Tracheophyta</taxon>
        <taxon>Spermatophyta</taxon>
        <taxon>Magnoliopsida</taxon>
        <taxon>eudicotyledons</taxon>
        <taxon>Gunneridae</taxon>
        <taxon>Pentapetalae</taxon>
        <taxon>rosids</taxon>
        <taxon>fabids</taxon>
        <taxon>Fabales</taxon>
        <taxon>Fabaceae</taxon>
        <taxon>Papilionoideae</taxon>
        <taxon>50 kb inversion clade</taxon>
        <taxon>NPAAA clade</taxon>
        <taxon>indigoferoid/millettioid clade</taxon>
        <taxon>Phaseoleae</taxon>
        <taxon>Vigna</taxon>
    </lineage>
</organism>
<dbReference type="Proteomes" id="UP000053144">
    <property type="component" value="Chromosome 9"/>
</dbReference>
<accession>A0A0L9VED5</accession>
<sequence>MHGDTSSATSFSQIRIINIHVFILSRLHFTQASSRFSTLQIRLSSSRVSTSLLHFPLFKHLNPFDLHFPPIIRDFEPLNRFVLRFITVIEFRRISFDSFLDLVFLIIPLRLYSSEGASRSPHRAFCHFSESLVHQLVIRAQVLPHFES</sequence>
<dbReference type="Gramene" id="KOM53363">
    <property type="protein sequence ID" value="KOM53363"/>
    <property type="gene ID" value="LR48_Vigan09g202200"/>
</dbReference>
<evidence type="ECO:0000313" key="2">
    <source>
        <dbReference type="Proteomes" id="UP000053144"/>
    </source>
</evidence>
<evidence type="ECO:0000313" key="1">
    <source>
        <dbReference type="EMBL" id="KOM53363.1"/>
    </source>
</evidence>
<dbReference type="EMBL" id="CM003379">
    <property type="protein sequence ID" value="KOM53363.1"/>
    <property type="molecule type" value="Genomic_DNA"/>
</dbReference>
<gene>
    <name evidence="1" type="ORF">LR48_Vigan09g202200</name>
</gene>
<reference evidence="2" key="1">
    <citation type="journal article" date="2015" name="Proc. Natl. Acad. Sci. U.S.A.">
        <title>Genome sequencing of adzuki bean (Vigna angularis) provides insight into high starch and low fat accumulation and domestication.</title>
        <authorList>
            <person name="Yang K."/>
            <person name="Tian Z."/>
            <person name="Chen C."/>
            <person name="Luo L."/>
            <person name="Zhao B."/>
            <person name="Wang Z."/>
            <person name="Yu L."/>
            <person name="Li Y."/>
            <person name="Sun Y."/>
            <person name="Li W."/>
            <person name="Chen Y."/>
            <person name="Li Y."/>
            <person name="Zhang Y."/>
            <person name="Ai D."/>
            <person name="Zhao J."/>
            <person name="Shang C."/>
            <person name="Ma Y."/>
            <person name="Wu B."/>
            <person name="Wang M."/>
            <person name="Gao L."/>
            <person name="Sun D."/>
            <person name="Zhang P."/>
            <person name="Guo F."/>
            <person name="Wang W."/>
            <person name="Li Y."/>
            <person name="Wang J."/>
            <person name="Varshney R.K."/>
            <person name="Wang J."/>
            <person name="Ling H.Q."/>
            <person name="Wan P."/>
        </authorList>
    </citation>
    <scope>NUCLEOTIDE SEQUENCE</scope>
    <source>
        <strain evidence="2">cv. Jingnong 6</strain>
    </source>
</reference>
<dbReference type="AlphaFoldDB" id="A0A0L9VED5"/>
<proteinExistence type="predicted"/>
<name>A0A0L9VED5_PHAAN</name>